<evidence type="ECO:0000256" key="1">
    <source>
        <dbReference type="SAM" id="SignalP"/>
    </source>
</evidence>
<keyword evidence="3" id="KW-1185">Reference proteome</keyword>
<dbReference type="InterPro" id="IPR036909">
    <property type="entry name" value="Cyt_c-like_dom_sf"/>
</dbReference>
<dbReference type="GO" id="GO:0020037">
    <property type="term" value="F:heme binding"/>
    <property type="evidence" value="ECO:0007669"/>
    <property type="project" value="InterPro"/>
</dbReference>
<dbReference type="RefSeq" id="WP_141199675.1">
    <property type="nucleotide sequence ID" value="NZ_CP041186.1"/>
</dbReference>
<name>A0A4Y6PY13_PERCE</name>
<proteinExistence type="predicted"/>
<sequence length="137" mass="14168">MSRSLILFAAAACLAAGCVPPELMEEDAPAEPASFEPVAELTRGSCAAVSSCHGATSPTAFAVEGDGAATDAQVRAAIEGVTTNADVPMVVPGEPEQSALYLRLVETGPKRMPPVGNLTEEQIESVRVWIADGAHYE</sequence>
<dbReference type="SUPFAM" id="SSF46626">
    <property type="entry name" value="Cytochrome c"/>
    <property type="match status" value="1"/>
</dbReference>
<dbReference type="GO" id="GO:0009055">
    <property type="term" value="F:electron transfer activity"/>
    <property type="evidence" value="ECO:0007669"/>
    <property type="project" value="InterPro"/>
</dbReference>
<dbReference type="AlphaFoldDB" id="A0A4Y6PY13"/>
<evidence type="ECO:0000313" key="3">
    <source>
        <dbReference type="Proteomes" id="UP000315995"/>
    </source>
</evidence>
<accession>A0A4Y6PY13</accession>
<feature type="chain" id="PRO_5030106666" description="Cytochrome C Planctomycete-type domain-containing protein" evidence="1">
    <location>
        <begin position="25"/>
        <end position="137"/>
    </location>
</feature>
<evidence type="ECO:0008006" key="4">
    <source>
        <dbReference type="Google" id="ProtNLM"/>
    </source>
</evidence>
<evidence type="ECO:0000313" key="2">
    <source>
        <dbReference type="EMBL" id="QDG53214.1"/>
    </source>
</evidence>
<accession>A0A5B8YDT9</accession>
<dbReference type="OrthoDB" id="5486726at2"/>
<dbReference type="Proteomes" id="UP000315995">
    <property type="component" value="Chromosome"/>
</dbReference>
<feature type="signal peptide" evidence="1">
    <location>
        <begin position="1"/>
        <end position="24"/>
    </location>
</feature>
<gene>
    <name evidence="2" type="ORF">FIV42_21430</name>
</gene>
<organism evidence="2 3">
    <name type="scientific">Persicimonas caeni</name>
    <dbReference type="NCBI Taxonomy" id="2292766"/>
    <lineage>
        <taxon>Bacteria</taxon>
        <taxon>Deltaproteobacteria</taxon>
        <taxon>Bradymonadales</taxon>
        <taxon>Bradymonadaceae</taxon>
        <taxon>Persicimonas</taxon>
    </lineage>
</organism>
<dbReference type="PROSITE" id="PS51257">
    <property type="entry name" value="PROKAR_LIPOPROTEIN"/>
    <property type="match status" value="1"/>
</dbReference>
<reference evidence="2 3" key="1">
    <citation type="submission" date="2019-06" db="EMBL/GenBank/DDBJ databases">
        <title>Persicimonas caeni gen. nov., sp. nov., a predatory bacterium isolated from solar saltern.</title>
        <authorList>
            <person name="Wang S."/>
        </authorList>
    </citation>
    <scope>NUCLEOTIDE SEQUENCE [LARGE SCALE GENOMIC DNA]</scope>
    <source>
        <strain evidence="2 3">YN101</strain>
    </source>
</reference>
<dbReference type="EMBL" id="CP041186">
    <property type="protein sequence ID" value="QDG53214.1"/>
    <property type="molecule type" value="Genomic_DNA"/>
</dbReference>
<keyword evidence="1" id="KW-0732">Signal</keyword>
<protein>
    <recommendedName>
        <fullName evidence="4">Cytochrome C Planctomycete-type domain-containing protein</fullName>
    </recommendedName>
</protein>